<evidence type="ECO:0000313" key="1">
    <source>
        <dbReference type="EMBL" id="GJT40841.1"/>
    </source>
</evidence>
<organism evidence="1 2">
    <name type="scientific">Tanacetum coccineum</name>
    <dbReference type="NCBI Taxonomy" id="301880"/>
    <lineage>
        <taxon>Eukaryota</taxon>
        <taxon>Viridiplantae</taxon>
        <taxon>Streptophyta</taxon>
        <taxon>Embryophyta</taxon>
        <taxon>Tracheophyta</taxon>
        <taxon>Spermatophyta</taxon>
        <taxon>Magnoliopsida</taxon>
        <taxon>eudicotyledons</taxon>
        <taxon>Gunneridae</taxon>
        <taxon>Pentapetalae</taxon>
        <taxon>asterids</taxon>
        <taxon>campanulids</taxon>
        <taxon>Asterales</taxon>
        <taxon>Asteraceae</taxon>
        <taxon>Asteroideae</taxon>
        <taxon>Anthemideae</taxon>
        <taxon>Anthemidinae</taxon>
        <taxon>Tanacetum</taxon>
    </lineage>
</organism>
<reference evidence="1" key="1">
    <citation type="journal article" date="2022" name="Int. J. Mol. Sci.">
        <title>Draft Genome of Tanacetum Coccineum: Genomic Comparison of Closely Related Tanacetum-Family Plants.</title>
        <authorList>
            <person name="Yamashiro T."/>
            <person name="Shiraishi A."/>
            <person name="Nakayama K."/>
            <person name="Satake H."/>
        </authorList>
    </citation>
    <scope>NUCLEOTIDE SEQUENCE</scope>
</reference>
<evidence type="ECO:0000313" key="2">
    <source>
        <dbReference type="Proteomes" id="UP001151760"/>
    </source>
</evidence>
<protein>
    <submittedName>
        <fullName evidence="1">Uncharacterized protein</fullName>
    </submittedName>
</protein>
<keyword evidence="2" id="KW-1185">Reference proteome</keyword>
<sequence>MDLMHSTPSMYYDYDAHVKGELLVIMKNSQSVNLLIFISNTLIELFNDFGSDRDGILKRPTMYFNLWRYKVVRHRYSNPMIQPEPEGSTQGYPLVSVEVLSHGPSDAMHNPSQPLKVGKTLFQNSRRFTHFYQLSHSELVDIEKVALSSSLRSLKSKCTIESRAKKRSSINLIRTLMEILLEPTSNKLMVGDLCDSLRIKLVTTGKKRWCDSIRIKLVPDVPVMRTASTAAKPCQEDSSEFYLITGSIYTDQRGTVVFPMMVAAARRRLFRYSDTVRLSRSDEVLKLKNFKKDATLKLFKSTNQERYEHVGPEVTSSQDGKVTRWRNEIMLG</sequence>
<dbReference type="EMBL" id="BQNB010015508">
    <property type="protein sequence ID" value="GJT40841.1"/>
    <property type="molecule type" value="Genomic_DNA"/>
</dbReference>
<name>A0ABQ5DNR6_9ASTR</name>
<gene>
    <name evidence="1" type="ORF">Tco_0940706</name>
</gene>
<proteinExistence type="predicted"/>
<dbReference type="Proteomes" id="UP001151760">
    <property type="component" value="Unassembled WGS sequence"/>
</dbReference>
<comment type="caution">
    <text evidence="1">The sequence shown here is derived from an EMBL/GenBank/DDBJ whole genome shotgun (WGS) entry which is preliminary data.</text>
</comment>
<accession>A0ABQ5DNR6</accession>
<reference evidence="1" key="2">
    <citation type="submission" date="2022-01" db="EMBL/GenBank/DDBJ databases">
        <authorList>
            <person name="Yamashiro T."/>
            <person name="Shiraishi A."/>
            <person name="Satake H."/>
            <person name="Nakayama K."/>
        </authorList>
    </citation>
    <scope>NUCLEOTIDE SEQUENCE</scope>
</reference>